<dbReference type="Proteomes" id="UP000002630">
    <property type="component" value="Linkage Group LG04"/>
</dbReference>
<dbReference type="InterPro" id="IPR011990">
    <property type="entry name" value="TPR-like_helical_dom_sf"/>
</dbReference>
<dbReference type="Pfam" id="PF07719">
    <property type="entry name" value="TPR_2"/>
    <property type="match status" value="1"/>
</dbReference>
<evidence type="ECO:0000256" key="4">
    <source>
        <dbReference type="ARBA" id="ARBA00022676"/>
    </source>
</evidence>
<dbReference type="SUPFAM" id="SSF48452">
    <property type="entry name" value="TPR-like"/>
    <property type="match status" value="3"/>
</dbReference>
<dbReference type="InParanoid" id="D7FX68"/>
<feature type="domain" description="O-GlcNAc transferase C-terminal" evidence="10">
    <location>
        <begin position="493"/>
        <end position="735"/>
    </location>
</feature>
<dbReference type="Gene3D" id="3.40.50.11380">
    <property type="match status" value="1"/>
</dbReference>
<keyword evidence="6" id="KW-0677">Repeat</keyword>
<feature type="repeat" description="TPR" evidence="8">
    <location>
        <begin position="276"/>
        <end position="309"/>
    </location>
</feature>
<proteinExistence type="inferred from homology"/>
<feature type="compositionally biased region" description="Low complexity" evidence="9">
    <location>
        <begin position="982"/>
        <end position="999"/>
    </location>
</feature>
<dbReference type="Gene3D" id="1.25.40.10">
    <property type="entry name" value="Tetratricopeptide repeat domain"/>
    <property type="match status" value="8"/>
</dbReference>
<keyword evidence="5" id="KW-0808">Transferase</keyword>
<gene>
    <name evidence="11" type="ORF">Esi_0032_0135</name>
</gene>
<keyword evidence="7 8" id="KW-0802">TPR repeat</keyword>
<dbReference type="GO" id="GO:0006493">
    <property type="term" value="P:protein O-linked glycosylation"/>
    <property type="evidence" value="ECO:0007669"/>
    <property type="project" value="InterPro"/>
</dbReference>
<feature type="compositionally biased region" description="Low complexity" evidence="9">
    <location>
        <begin position="1011"/>
        <end position="1020"/>
    </location>
</feature>
<feature type="compositionally biased region" description="Pro residues" evidence="9">
    <location>
        <begin position="955"/>
        <end position="964"/>
    </location>
</feature>
<dbReference type="EMBL" id="FN649729">
    <property type="protein sequence ID" value="CBJ26401.1"/>
    <property type="molecule type" value="Genomic_DNA"/>
</dbReference>
<dbReference type="Pfam" id="PF00515">
    <property type="entry name" value="TPR_1"/>
    <property type="match status" value="1"/>
</dbReference>
<feature type="repeat" description="TPR" evidence="8">
    <location>
        <begin position="310"/>
        <end position="343"/>
    </location>
</feature>
<feature type="repeat" description="TPR" evidence="8">
    <location>
        <begin position="140"/>
        <end position="173"/>
    </location>
</feature>
<feature type="repeat" description="TPR" evidence="8">
    <location>
        <begin position="106"/>
        <end position="139"/>
    </location>
</feature>
<dbReference type="Pfam" id="PF13414">
    <property type="entry name" value="TPR_11"/>
    <property type="match status" value="4"/>
</dbReference>
<evidence type="ECO:0000256" key="7">
    <source>
        <dbReference type="ARBA" id="ARBA00022803"/>
    </source>
</evidence>
<dbReference type="PROSITE" id="PS50005">
    <property type="entry name" value="TPR"/>
    <property type="match status" value="11"/>
</dbReference>
<evidence type="ECO:0000256" key="3">
    <source>
        <dbReference type="ARBA" id="ARBA00011970"/>
    </source>
</evidence>
<keyword evidence="4 11" id="KW-0328">Glycosyltransferase</keyword>
<feature type="region of interest" description="Disordered" evidence="9">
    <location>
        <begin position="945"/>
        <end position="999"/>
    </location>
</feature>
<dbReference type="InterPro" id="IPR037919">
    <property type="entry name" value="OGT"/>
</dbReference>
<feature type="repeat" description="TPR" evidence="8">
    <location>
        <begin position="412"/>
        <end position="445"/>
    </location>
</feature>
<comment type="pathway">
    <text evidence="1">Protein modification; protein glycosylation.</text>
</comment>
<reference evidence="11 12" key="1">
    <citation type="journal article" date="2010" name="Nature">
        <title>The Ectocarpus genome and the independent evolution of multicellularity in brown algae.</title>
        <authorList>
            <person name="Cock J.M."/>
            <person name="Sterck L."/>
            <person name="Rouze P."/>
            <person name="Scornet D."/>
            <person name="Allen A.E."/>
            <person name="Amoutzias G."/>
            <person name="Anthouard V."/>
            <person name="Artiguenave F."/>
            <person name="Aury J.M."/>
            <person name="Badger J.H."/>
            <person name="Beszteri B."/>
            <person name="Billiau K."/>
            <person name="Bonnet E."/>
            <person name="Bothwell J.H."/>
            <person name="Bowler C."/>
            <person name="Boyen C."/>
            <person name="Brownlee C."/>
            <person name="Carrano C.J."/>
            <person name="Charrier B."/>
            <person name="Cho G.Y."/>
            <person name="Coelho S.M."/>
            <person name="Collen J."/>
            <person name="Corre E."/>
            <person name="Da Silva C."/>
            <person name="Delage L."/>
            <person name="Delaroque N."/>
            <person name="Dittami S.M."/>
            <person name="Doulbeau S."/>
            <person name="Elias M."/>
            <person name="Farnham G."/>
            <person name="Gachon C.M."/>
            <person name="Gschloessl B."/>
            <person name="Heesch S."/>
            <person name="Jabbari K."/>
            <person name="Jubin C."/>
            <person name="Kawai H."/>
            <person name="Kimura K."/>
            <person name="Kloareg B."/>
            <person name="Kupper F.C."/>
            <person name="Lang D."/>
            <person name="Le Bail A."/>
            <person name="Leblanc C."/>
            <person name="Lerouge P."/>
            <person name="Lohr M."/>
            <person name="Lopez P.J."/>
            <person name="Martens C."/>
            <person name="Maumus F."/>
            <person name="Michel G."/>
            <person name="Miranda-Saavedra D."/>
            <person name="Morales J."/>
            <person name="Moreau H."/>
            <person name="Motomura T."/>
            <person name="Nagasato C."/>
            <person name="Napoli C.A."/>
            <person name="Nelson D.R."/>
            <person name="Nyvall-Collen P."/>
            <person name="Peters A.F."/>
            <person name="Pommier C."/>
            <person name="Potin P."/>
            <person name="Poulain J."/>
            <person name="Quesneville H."/>
            <person name="Read B."/>
            <person name="Rensing S.A."/>
            <person name="Ritter A."/>
            <person name="Rousvoal S."/>
            <person name="Samanta M."/>
            <person name="Samson G."/>
            <person name="Schroeder D.C."/>
            <person name="Segurens B."/>
            <person name="Strittmatter M."/>
            <person name="Tonon T."/>
            <person name="Tregear J.W."/>
            <person name="Valentin K."/>
            <person name="von Dassow P."/>
            <person name="Yamagishi T."/>
            <person name="Van de Peer Y."/>
            <person name="Wincker P."/>
        </authorList>
    </citation>
    <scope>NUCLEOTIDE SEQUENCE [LARGE SCALE GENOMIC DNA]</scope>
    <source>
        <strain evidence="12">Ec32 / CCAP1310/4</strain>
    </source>
</reference>
<dbReference type="PANTHER" id="PTHR44366:SF1">
    <property type="entry name" value="UDP-N-ACETYLGLUCOSAMINE--PEPTIDE N-ACETYLGLUCOSAMINYLTRANSFERASE 110 KDA SUBUNIT"/>
    <property type="match status" value="1"/>
</dbReference>
<feature type="region of interest" description="Disordered" evidence="9">
    <location>
        <begin position="1011"/>
        <end position="1080"/>
    </location>
</feature>
<evidence type="ECO:0000256" key="1">
    <source>
        <dbReference type="ARBA" id="ARBA00004922"/>
    </source>
</evidence>
<comment type="similarity">
    <text evidence="2">Belongs to the glycosyltransferase 41 family. O-GlcNAc transferase subfamily.</text>
</comment>
<name>D7FX68_ECTSI</name>
<feature type="repeat" description="TPR" evidence="8">
    <location>
        <begin position="174"/>
        <end position="207"/>
    </location>
</feature>
<dbReference type="SMART" id="SM00028">
    <property type="entry name" value="TPR"/>
    <property type="match status" value="12"/>
</dbReference>
<dbReference type="InterPro" id="IPR013105">
    <property type="entry name" value="TPR_2"/>
</dbReference>
<dbReference type="InterPro" id="IPR019734">
    <property type="entry name" value="TPR_rpt"/>
</dbReference>
<evidence type="ECO:0000313" key="11">
    <source>
        <dbReference type="EMBL" id="CBJ26401.1"/>
    </source>
</evidence>
<dbReference type="EMBL" id="FN648509">
    <property type="protein sequence ID" value="CBJ26401.1"/>
    <property type="molecule type" value="Genomic_DNA"/>
</dbReference>
<dbReference type="STRING" id="2880.D7FX68"/>
<evidence type="ECO:0000256" key="5">
    <source>
        <dbReference type="ARBA" id="ARBA00022679"/>
    </source>
</evidence>
<dbReference type="PROSITE" id="PS50293">
    <property type="entry name" value="TPR_REGION"/>
    <property type="match status" value="6"/>
</dbReference>
<dbReference type="AlphaFoldDB" id="D7FX68"/>
<dbReference type="Gene3D" id="3.40.50.2000">
    <property type="entry name" value="Glycogen Phosphorylase B"/>
    <property type="match status" value="1"/>
</dbReference>
<organism evidence="11 12">
    <name type="scientific">Ectocarpus siliculosus</name>
    <name type="common">Brown alga</name>
    <name type="synonym">Conferva siliculosa</name>
    <dbReference type="NCBI Taxonomy" id="2880"/>
    <lineage>
        <taxon>Eukaryota</taxon>
        <taxon>Sar</taxon>
        <taxon>Stramenopiles</taxon>
        <taxon>Ochrophyta</taxon>
        <taxon>PX clade</taxon>
        <taxon>Phaeophyceae</taxon>
        <taxon>Ectocarpales</taxon>
        <taxon>Ectocarpaceae</taxon>
        <taxon>Ectocarpus</taxon>
    </lineage>
</organism>
<dbReference type="Pfam" id="PF13844">
    <property type="entry name" value="Glyco_transf_41"/>
    <property type="match status" value="1"/>
</dbReference>
<dbReference type="Pfam" id="PF13181">
    <property type="entry name" value="TPR_8"/>
    <property type="match status" value="1"/>
</dbReference>
<feature type="repeat" description="TPR" evidence="8">
    <location>
        <begin position="446"/>
        <end position="479"/>
    </location>
</feature>
<dbReference type="UniPathway" id="UPA00378"/>
<accession>D7FX68</accession>
<feature type="repeat" description="TPR" evidence="8">
    <location>
        <begin position="242"/>
        <end position="275"/>
    </location>
</feature>
<dbReference type="OrthoDB" id="421121at2759"/>
<feature type="repeat" description="TPR" evidence="8">
    <location>
        <begin position="378"/>
        <end position="411"/>
    </location>
</feature>
<dbReference type="InterPro" id="IPR029489">
    <property type="entry name" value="OGT/SEC/SPY_C"/>
</dbReference>
<feature type="repeat" description="TPR" evidence="8">
    <location>
        <begin position="208"/>
        <end position="241"/>
    </location>
</feature>
<evidence type="ECO:0000256" key="9">
    <source>
        <dbReference type="SAM" id="MobiDB-lite"/>
    </source>
</evidence>
<sequence length="1080" mass="118897">MKAIWPPWFSAAYANNYTVGLTLESLAASVEQSADSDLAALLSAAHESYNLGRYKDAQALCESVYRQGACRTDNLLLLGAVHFQLRNFSECVLYNQQCIRIDPNFAEAYSNLGNALKELGDVGGAIQFYLKAVKLKPRFCDAYNNLASAYMQLGHTKEAIETYQMALVLNRGLVDAHSNLGNLYKAQGMLAEAKRCYLEAIRIQPSFAIAWSNLAGIFKEEGNLTTAVAYYREAIRLCPEFADAHSNLGNVLKERGLVHDAMQCYQTAIKLRPDFAIAYGNLASCYYDCGCQDLAIKTFRYAIQLEPNFPDAYNNLGNALRESGQLEEAINCYRTTLRLKPDHPHAYNNLGNAMKDKGLIKEAIHCYVTAVQLMPKFAAVHSNLGSVLKEQGKLAHALAHYHEAIAIDPGFADAYSNMGNAYKDMGRLPEAIKCYSAAINIKPTFADAFSNLASAYKEGNDVLQAIACYRKALSLRPDFPDAFANLVHSLVFVCDWSNRDDDFAALKKMLATQMATENMLPSVQPFHAMAYPLSLAEMQQISCKYAERVKMNVALLEMPAFRFHRKAKEARIRVGYVSSDLGNHPLSHLMQSVFGMHDRTRFEVKCYALSANDDSVWRRKIEGESEHFCDVSGLQNGDVARLIHADGIDILINLNGYTKGARNEIFALQPAPVQVSYLGFCGTLGADYMQYMIADETIVPRESRRFYTENILYMPHSYFVNDHKQSARYVLDRTLLPTRATYGVPEDRFVLCNFNQLYKMDPAIFSTWMSVLKRVPNAVLWLLRFPPAGEANIRMEARKRGVREEQLHFTDVATKEEHIKRGYLADLFLDTPSCNAHTTGCDILWSGTPMLTMAGSKMATRVAPSLLKAAGAEGTGLIVESLEEYEERAVSLATDPEKLFEIRSRLEESRHSCPLFDTQRWVRNMEAGLAMAHERFQAGLDPEDLKVDDTVGATPVPPQPPAAEPPSSAGGDVDANHNGGVPSPSSSPSLEVPSATPAAAAPAATADSAAAAAAAAAVSAEGSPTSSSPAVGAAREESLTAPGTVQGEAVKEEEQQEEEEGVRNRRKRRASDEATASDEG</sequence>
<feature type="repeat" description="TPR" evidence="8">
    <location>
        <begin position="344"/>
        <end position="377"/>
    </location>
</feature>
<evidence type="ECO:0000256" key="6">
    <source>
        <dbReference type="ARBA" id="ARBA00022737"/>
    </source>
</evidence>
<protein>
    <recommendedName>
        <fullName evidence="3">protein O-GlcNAc transferase</fullName>
        <ecNumber evidence="3">2.4.1.255</ecNumber>
    </recommendedName>
</protein>
<keyword evidence="12" id="KW-1185">Reference proteome</keyword>
<evidence type="ECO:0000259" key="10">
    <source>
        <dbReference type="Pfam" id="PF13844"/>
    </source>
</evidence>
<dbReference type="OMA" id="MNESEHF"/>
<evidence type="ECO:0000256" key="2">
    <source>
        <dbReference type="ARBA" id="ARBA00005386"/>
    </source>
</evidence>
<dbReference type="PANTHER" id="PTHR44366">
    <property type="entry name" value="UDP-N-ACETYLGLUCOSAMINE--PEPTIDE N-ACETYLGLUCOSAMINYLTRANSFERASE 110 KDA SUBUNIT"/>
    <property type="match status" value="1"/>
</dbReference>
<dbReference type="eggNOG" id="KOG4626">
    <property type="taxonomic scope" value="Eukaryota"/>
</dbReference>
<evidence type="ECO:0000256" key="8">
    <source>
        <dbReference type="PROSITE-ProRule" id="PRU00339"/>
    </source>
</evidence>
<dbReference type="EC" id="2.4.1.255" evidence="3"/>
<dbReference type="GO" id="GO:0097363">
    <property type="term" value="F:protein O-acetylglucosaminyltransferase activity"/>
    <property type="evidence" value="ECO:0007669"/>
    <property type="project" value="UniProtKB-EC"/>
</dbReference>
<dbReference type="FunFam" id="3.40.50.2000:FF:000070">
    <property type="entry name" value="probable UDP-N-acetylglucosamine--peptide N-acetylglucosaminyltransferase SEC"/>
    <property type="match status" value="1"/>
</dbReference>
<evidence type="ECO:0000313" key="12">
    <source>
        <dbReference type="Proteomes" id="UP000002630"/>
    </source>
</evidence>